<reference evidence="3" key="1">
    <citation type="submission" date="2025-08" db="UniProtKB">
        <authorList>
            <consortium name="RefSeq"/>
        </authorList>
    </citation>
    <scope>IDENTIFICATION</scope>
</reference>
<keyword evidence="2" id="KW-1185">Reference proteome</keyword>
<dbReference type="AlphaFoldDB" id="A0A6P7U176"/>
<dbReference type="Proteomes" id="UP000515154">
    <property type="component" value="Unplaced"/>
</dbReference>
<dbReference type="PANTHER" id="PTHR45913:SF5">
    <property type="entry name" value="GENERAL TRANSCRIPTION FACTOR II-I REPEAT DOMAIN-CONTAINING PROTEIN 2A-LIKE PROTEIN"/>
    <property type="match status" value="1"/>
</dbReference>
<feature type="region of interest" description="Disordered" evidence="1">
    <location>
        <begin position="1"/>
        <end position="20"/>
    </location>
</feature>
<organism evidence="2 3">
    <name type="scientific">Octopus sinensis</name>
    <name type="common">East Asian common octopus</name>
    <dbReference type="NCBI Taxonomy" id="2607531"/>
    <lineage>
        <taxon>Eukaryota</taxon>
        <taxon>Metazoa</taxon>
        <taxon>Spiralia</taxon>
        <taxon>Lophotrochozoa</taxon>
        <taxon>Mollusca</taxon>
        <taxon>Cephalopoda</taxon>
        <taxon>Coleoidea</taxon>
        <taxon>Octopodiformes</taxon>
        <taxon>Octopoda</taxon>
        <taxon>Incirrata</taxon>
        <taxon>Octopodidae</taxon>
        <taxon>Octopus</taxon>
    </lineage>
</organism>
<dbReference type="KEGG" id="osn:115231951"/>
<dbReference type="SUPFAM" id="SSF53098">
    <property type="entry name" value="Ribonuclease H-like"/>
    <property type="match status" value="1"/>
</dbReference>
<proteinExistence type="predicted"/>
<sequence>MSSENGETSESKSEESFQQQSRYRDALGCPNVIWSPGLERPEQINIQREILQSKMDSLIHFENELVKDINRLYHQRETDLISHSCEKDDITRTSYEISKIIAKRMKPFSDGEFIKECLMAVAENLFPTKRNIFEFICLSPRTVTRRVEEMSFDLNNSLKNIFGNFKYFSIALDTSTDRRDTSQLVIFVRGITETYQIFEEFVKVIPIMGTVTGTDVFLHLMQLLTELNLSLSKLVGITTDGAPSMVGNKKGTITLVQNEMEKFGIEYNLVKIHCIVHQEALVAKSVRLRETMDAVVNAVNFILSRGLNHWQFRQFLIDTEAEYGDLLYFYNVRWLSRGSMLKRFFHIREDVIIT</sequence>
<evidence type="ECO:0000313" key="2">
    <source>
        <dbReference type="Proteomes" id="UP000515154"/>
    </source>
</evidence>
<evidence type="ECO:0000256" key="1">
    <source>
        <dbReference type="SAM" id="MobiDB-lite"/>
    </source>
</evidence>
<name>A0A6P7U176_9MOLL</name>
<dbReference type="PANTHER" id="PTHR45913">
    <property type="entry name" value="EPM2A-INTERACTING PROTEIN 1"/>
    <property type="match status" value="1"/>
</dbReference>
<evidence type="ECO:0000313" key="3">
    <source>
        <dbReference type="RefSeq" id="XP_029657693.1"/>
    </source>
</evidence>
<dbReference type="RefSeq" id="XP_029657693.1">
    <property type="nucleotide sequence ID" value="XM_029801833.1"/>
</dbReference>
<gene>
    <name evidence="3" type="primary">LOC115231951</name>
</gene>
<dbReference type="InterPro" id="IPR012337">
    <property type="entry name" value="RNaseH-like_sf"/>
</dbReference>
<accession>A0A6P7U176</accession>
<protein>
    <submittedName>
        <fullName evidence="3">General transcription factor II-I repeat domain-containing protein 2-like</fullName>
    </submittedName>
</protein>